<name>A0A0K1EIC5_CHOCO</name>
<proteinExistence type="predicted"/>
<evidence type="ECO:0000313" key="2">
    <source>
        <dbReference type="Proteomes" id="UP000067626"/>
    </source>
</evidence>
<dbReference type="Proteomes" id="UP000067626">
    <property type="component" value="Chromosome"/>
</dbReference>
<dbReference type="EMBL" id="CP012159">
    <property type="protein sequence ID" value="AKT40605.1"/>
    <property type="molecule type" value="Genomic_DNA"/>
</dbReference>
<dbReference type="OrthoDB" id="3078238at2"/>
<organism evidence="1 2">
    <name type="scientific">Chondromyces crocatus</name>
    <dbReference type="NCBI Taxonomy" id="52"/>
    <lineage>
        <taxon>Bacteria</taxon>
        <taxon>Pseudomonadati</taxon>
        <taxon>Myxococcota</taxon>
        <taxon>Polyangia</taxon>
        <taxon>Polyangiales</taxon>
        <taxon>Polyangiaceae</taxon>
        <taxon>Chondromyces</taxon>
    </lineage>
</organism>
<dbReference type="AlphaFoldDB" id="A0A0K1EIC5"/>
<gene>
    <name evidence="1" type="ORF">CMC5_047610</name>
</gene>
<evidence type="ECO:0000313" key="1">
    <source>
        <dbReference type="EMBL" id="AKT40605.1"/>
    </source>
</evidence>
<evidence type="ECO:0008006" key="3">
    <source>
        <dbReference type="Google" id="ProtNLM"/>
    </source>
</evidence>
<reference evidence="1 2" key="1">
    <citation type="submission" date="2015-07" db="EMBL/GenBank/DDBJ databases">
        <title>Genome analysis of myxobacterium Chondromyces crocatus Cm c5 reveals a high potential for natural compound synthesis and the genetic basis for the loss of fruiting body formation.</title>
        <authorList>
            <person name="Zaburannyi N."/>
            <person name="Bunk B."/>
            <person name="Maier J."/>
            <person name="Overmann J."/>
            <person name="Mueller R."/>
        </authorList>
    </citation>
    <scope>NUCLEOTIDE SEQUENCE [LARGE SCALE GENOMIC DNA]</scope>
    <source>
        <strain evidence="1 2">Cm c5</strain>
    </source>
</reference>
<protein>
    <recommendedName>
        <fullName evidence="3">Beta-ketoacyl synthase N-terminal domain-containing protein</fullName>
    </recommendedName>
</protein>
<dbReference type="KEGG" id="ccro:CMC5_047610"/>
<accession>A0A0K1EIC5</accession>
<keyword evidence="2" id="KW-1185">Reference proteome</keyword>
<sequence>MSTTGVIVGVGMSTPLGLDARQSSLVLRARKLTPGKTAFHDGRGRAVGNVRARRLDDGCVGRARLIELAAPALAEATRGRIDRRTPVPLFLALPQRSTASEEPLGPDFVEAIAKRAQVNVALEHSEPFPLGRAGFAAALARGLAALSSPSSGLGSVAVVGGVDSHHDPGRLAALDAERRLHAEEVWDGFIPSEAAAFVVISLPGPSPAMARVTAVATGMEREEEDPGEPPCGETATEVVRTAAQSLRAPVPWVLPDVNGERHRIKEWSFVRIRNREHLDESVTLETRLYDELGDVGAASGAVHAAYVSMAFRLGFAPARQALITLASDGRTRGAFALEAP</sequence>
<dbReference type="RefSeq" id="WP_050432516.1">
    <property type="nucleotide sequence ID" value="NZ_CP012159.1"/>
</dbReference>
<dbReference type="STRING" id="52.CMC5_047610"/>